<feature type="region of interest" description="Disordered" evidence="1">
    <location>
        <begin position="1"/>
        <end position="70"/>
    </location>
</feature>
<evidence type="ECO:0000313" key="2">
    <source>
        <dbReference type="EMBL" id="RMI29062.1"/>
    </source>
</evidence>
<feature type="non-terminal residue" evidence="2">
    <location>
        <position position="1"/>
    </location>
</feature>
<accession>A0A3M2KTU1</accession>
<comment type="caution">
    <text evidence="2">The sequence shown here is derived from an EMBL/GenBank/DDBJ whole genome shotgun (WGS) entry which is preliminary data.</text>
</comment>
<evidence type="ECO:0000256" key="1">
    <source>
        <dbReference type="SAM" id="MobiDB-lite"/>
    </source>
</evidence>
<dbReference type="AlphaFoldDB" id="A0A3M2KTU1"/>
<sequence length="70" mass="6755">VTATSSRPRSSASGVASPPRRDEAAAAPSQGGGSDVAGASGAAVGRVLGARPGNHLMASRPARYGGAARR</sequence>
<organism evidence="2 3">
    <name type="scientific">Actinomadura harenae</name>
    <dbReference type="NCBI Taxonomy" id="2483351"/>
    <lineage>
        <taxon>Bacteria</taxon>
        <taxon>Bacillati</taxon>
        <taxon>Actinomycetota</taxon>
        <taxon>Actinomycetes</taxon>
        <taxon>Streptosporangiales</taxon>
        <taxon>Thermomonosporaceae</taxon>
        <taxon>Actinomadura</taxon>
    </lineage>
</organism>
<name>A0A3M2KTU1_9ACTN</name>
<feature type="compositionally biased region" description="Low complexity" evidence="1">
    <location>
        <begin position="36"/>
        <end position="53"/>
    </location>
</feature>
<reference evidence="2 3" key="1">
    <citation type="submission" date="2018-10" db="EMBL/GenBank/DDBJ databases">
        <title>Isolation from soil.</title>
        <authorList>
            <person name="Hu J."/>
        </authorList>
    </citation>
    <scope>NUCLEOTIDE SEQUENCE [LARGE SCALE GENOMIC DNA]</scope>
    <source>
        <strain evidence="2 3">NEAU-Ht49</strain>
    </source>
</reference>
<evidence type="ECO:0000313" key="3">
    <source>
        <dbReference type="Proteomes" id="UP000282674"/>
    </source>
</evidence>
<feature type="compositionally biased region" description="Low complexity" evidence="1">
    <location>
        <begin position="1"/>
        <end position="18"/>
    </location>
</feature>
<dbReference type="Proteomes" id="UP000282674">
    <property type="component" value="Unassembled WGS sequence"/>
</dbReference>
<gene>
    <name evidence="2" type="ORF">EBO15_43365</name>
</gene>
<keyword evidence="3" id="KW-1185">Reference proteome</keyword>
<protein>
    <submittedName>
        <fullName evidence="2">Uncharacterized protein</fullName>
    </submittedName>
</protein>
<proteinExistence type="predicted"/>
<dbReference type="EMBL" id="RFFG01000258">
    <property type="protein sequence ID" value="RMI29062.1"/>
    <property type="molecule type" value="Genomic_DNA"/>
</dbReference>